<evidence type="ECO:0000256" key="1">
    <source>
        <dbReference type="SAM" id="SignalP"/>
    </source>
</evidence>
<reference evidence="2 3" key="1">
    <citation type="journal article" date="2012" name="J. Bacteriol.">
        <title>Complete Genome Sequence of Flavobacterium indicum GPSTA100-9T, Isolated from Warm Spring Water.</title>
        <authorList>
            <person name="Barbier P."/>
            <person name="Houel A."/>
            <person name="Loux V."/>
            <person name="Poulain J."/>
            <person name="Bernardet J.F."/>
            <person name="Touchon M."/>
            <person name="Duchaud E."/>
        </authorList>
    </citation>
    <scope>NUCLEOTIDE SEQUENCE [LARGE SCALE GENOMIC DNA]</scope>
    <source>
        <strain evidence="3">DSM 17447 / CIP 109464 / GPTSA100-9</strain>
    </source>
</reference>
<gene>
    <name evidence="2" type="ordered locus">KQS_10425</name>
</gene>
<organism evidence="2 3">
    <name type="scientific">Flavobacterium indicum (strain DSM 17447 / CIP 109464 / GPTSA100-9)</name>
    <dbReference type="NCBI Taxonomy" id="1094466"/>
    <lineage>
        <taxon>Bacteria</taxon>
        <taxon>Pseudomonadati</taxon>
        <taxon>Bacteroidota</taxon>
        <taxon>Flavobacteriia</taxon>
        <taxon>Flavobacteriales</taxon>
        <taxon>Flavobacteriaceae</taxon>
        <taxon>Flavobacterium</taxon>
    </lineage>
</organism>
<name>H8XVQ0_FLAIG</name>
<dbReference type="PROSITE" id="PS51257">
    <property type="entry name" value="PROKAR_LIPOPROTEIN"/>
    <property type="match status" value="1"/>
</dbReference>
<keyword evidence="1" id="KW-0732">Signal</keyword>
<reference evidence="3" key="2">
    <citation type="submission" date="2012-03" db="EMBL/GenBank/DDBJ databases">
        <title>Complete genome sequence of Flavobacterium indicum GPTSA100-9T, isolated from warm spring water.</title>
        <authorList>
            <person name="Barbier P."/>
            <person name="Houel A."/>
            <person name="Loux V."/>
            <person name="Poulain J."/>
            <person name="Bernardet J.-F."/>
            <person name="Touchon M."/>
            <person name="Duchaud E."/>
        </authorList>
    </citation>
    <scope>NUCLEOTIDE SEQUENCE [LARGE SCALE GENOMIC DNA]</scope>
    <source>
        <strain evidence="3">DSM 17447 / CIP 109464 / GPTSA100-9</strain>
    </source>
</reference>
<feature type="signal peptide" evidence="1">
    <location>
        <begin position="1"/>
        <end position="28"/>
    </location>
</feature>
<dbReference type="eggNOG" id="ENOG502ZSBD">
    <property type="taxonomic scope" value="Bacteria"/>
</dbReference>
<keyword evidence="3" id="KW-1185">Reference proteome</keyword>
<dbReference type="STRING" id="1094466.KQS_10425"/>
<sequence length="159" mass="17885">MYFKMRKIILLFVFSVFLLGCKSNPATKLDMKSEVALKGNWLITNVSYPGSDYIKVTSFNIAEAQCFIGSQWKFVSNNNTGEMALNNSKCTVYGSHITWFINKEGNVVLKFLTEGVKAKHTTSGYVLKVANISENSFQLIDTINVGNKPTEVVYQFSRI</sequence>
<evidence type="ECO:0000313" key="2">
    <source>
        <dbReference type="EMBL" id="CCG54014.1"/>
    </source>
</evidence>
<dbReference type="AlphaFoldDB" id="H8XVQ0"/>
<dbReference type="KEGG" id="fin:KQS_10425"/>
<dbReference type="Proteomes" id="UP000007599">
    <property type="component" value="Chromosome I"/>
</dbReference>
<dbReference type="HOGENOM" id="CLU_123905_1_0_10"/>
<protein>
    <submittedName>
        <fullName evidence="2">Uncharacterized protein</fullName>
    </submittedName>
</protein>
<evidence type="ECO:0000313" key="3">
    <source>
        <dbReference type="Proteomes" id="UP000007599"/>
    </source>
</evidence>
<dbReference type="PATRIC" id="fig|1094466.5.peg.2048"/>
<feature type="chain" id="PRO_5003616919" evidence="1">
    <location>
        <begin position="29"/>
        <end position="159"/>
    </location>
</feature>
<dbReference type="EMBL" id="HE774682">
    <property type="protein sequence ID" value="CCG54014.1"/>
    <property type="molecule type" value="Genomic_DNA"/>
</dbReference>
<proteinExistence type="predicted"/>
<accession>H8XVQ0</accession>